<evidence type="ECO:0000313" key="1">
    <source>
        <dbReference type="EMBL" id="OJA15789.1"/>
    </source>
</evidence>
<protein>
    <submittedName>
        <fullName evidence="1">Uncharacterized protein</fullName>
    </submittedName>
</protein>
<gene>
    <name evidence="1" type="ORF">AZE42_11493</name>
</gene>
<dbReference type="Proteomes" id="UP000183567">
    <property type="component" value="Unassembled WGS sequence"/>
</dbReference>
<organism evidence="1 2">
    <name type="scientific">Rhizopogon vesiculosus</name>
    <dbReference type="NCBI Taxonomy" id="180088"/>
    <lineage>
        <taxon>Eukaryota</taxon>
        <taxon>Fungi</taxon>
        <taxon>Dikarya</taxon>
        <taxon>Basidiomycota</taxon>
        <taxon>Agaricomycotina</taxon>
        <taxon>Agaricomycetes</taxon>
        <taxon>Agaricomycetidae</taxon>
        <taxon>Boletales</taxon>
        <taxon>Suillineae</taxon>
        <taxon>Rhizopogonaceae</taxon>
        <taxon>Rhizopogon</taxon>
    </lineage>
</organism>
<dbReference type="AlphaFoldDB" id="A0A1J8Q409"/>
<keyword evidence="2" id="KW-1185">Reference proteome</keyword>
<accession>A0A1J8Q409</accession>
<proteinExistence type="predicted"/>
<reference evidence="1 2" key="1">
    <citation type="submission" date="2016-03" db="EMBL/GenBank/DDBJ databases">
        <title>Comparative genomics of the ectomycorrhizal sister species Rhizopogon vinicolor and Rhizopogon vesiculosus (Basidiomycota: Boletales) reveals a divergence of the mating type B locus.</title>
        <authorList>
            <person name="Mujic A.B."/>
            <person name="Kuo A."/>
            <person name="Tritt A."/>
            <person name="Lipzen A."/>
            <person name="Chen C."/>
            <person name="Johnson J."/>
            <person name="Sharma A."/>
            <person name="Barry K."/>
            <person name="Grigoriev I.V."/>
            <person name="Spatafora J.W."/>
        </authorList>
    </citation>
    <scope>NUCLEOTIDE SEQUENCE [LARGE SCALE GENOMIC DNA]</scope>
    <source>
        <strain evidence="1 2">AM-OR11-056</strain>
    </source>
</reference>
<dbReference type="EMBL" id="LVVM01002878">
    <property type="protein sequence ID" value="OJA15789.1"/>
    <property type="molecule type" value="Genomic_DNA"/>
</dbReference>
<name>A0A1J8Q409_9AGAM</name>
<evidence type="ECO:0000313" key="2">
    <source>
        <dbReference type="Proteomes" id="UP000183567"/>
    </source>
</evidence>
<comment type="caution">
    <text evidence="1">The sequence shown here is derived from an EMBL/GenBank/DDBJ whole genome shotgun (WGS) entry which is preliminary data.</text>
</comment>
<sequence>MYMATLSKRSLYATLADVANPNSRTAGCRHKDCIQRD</sequence>